<dbReference type="OrthoDB" id="5189541at2"/>
<gene>
    <name evidence="1" type="ORF">CENDO_00865</name>
</gene>
<protein>
    <recommendedName>
        <fullName evidence="3">tRNA adenosine deaminase-associated protein</fullName>
    </recommendedName>
</protein>
<name>A0A4P7QDW3_9CORY</name>
<dbReference type="AlphaFoldDB" id="A0A4P7QDW3"/>
<organism evidence="1 2">
    <name type="scientific">Corynebacterium endometrii</name>
    <dbReference type="NCBI Taxonomy" id="2488819"/>
    <lineage>
        <taxon>Bacteria</taxon>
        <taxon>Bacillati</taxon>
        <taxon>Actinomycetota</taxon>
        <taxon>Actinomycetes</taxon>
        <taxon>Mycobacteriales</taxon>
        <taxon>Corynebacteriaceae</taxon>
        <taxon>Corynebacterium</taxon>
    </lineage>
</organism>
<proteinExistence type="predicted"/>
<evidence type="ECO:0000313" key="1">
    <source>
        <dbReference type="EMBL" id="QCB27480.1"/>
    </source>
</evidence>
<keyword evidence="2" id="KW-1185">Reference proteome</keyword>
<dbReference type="InterPro" id="IPR023869">
    <property type="entry name" value="tRNA_Adeno_NH3ase_assoc_put"/>
</dbReference>
<dbReference type="Proteomes" id="UP000296352">
    <property type="component" value="Chromosome"/>
</dbReference>
<dbReference type="RefSeq" id="WP_136140349.1">
    <property type="nucleotide sequence ID" value="NZ_CP039247.1"/>
</dbReference>
<evidence type="ECO:0000313" key="2">
    <source>
        <dbReference type="Proteomes" id="UP000296352"/>
    </source>
</evidence>
<evidence type="ECO:0008006" key="3">
    <source>
        <dbReference type="Google" id="ProtNLM"/>
    </source>
</evidence>
<dbReference type="EMBL" id="CP039247">
    <property type="protein sequence ID" value="QCB27480.1"/>
    <property type="molecule type" value="Genomic_DNA"/>
</dbReference>
<accession>A0A4P7QDW3</accession>
<dbReference type="NCBIfam" id="TIGR03941">
    <property type="entry name" value="tRNA_deam_assoc"/>
    <property type="match status" value="1"/>
</dbReference>
<sequence>MSEDFNEGISFAVTVTQADGVWQVREFDDDFEDVQTSIKAVRALRSPSAAFALLCVEDEYFVIVRPVPGGVRIALSDAVVAVEDDFAADFLDLRDIDVPDLDEDEIDNADPYAEGDLDILADLGLNEDQLGYIASDDEDYASDMLLRIAGELGFGDELEDIINGEDE</sequence>
<dbReference type="KEGG" id="cee:CENDO_00865"/>
<reference evidence="1 2" key="1">
    <citation type="submission" date="2019-04" db="EMBL/GenBank/DDBJ databases">
        <title>Corynebacterium endometrii sp. nov., isolated from the uterus of a cow with endometritis.</title>
        <authorList>
            <person name="Ballas P."/>
            <person name="Ruckert C."/>
            <person name="Wagener K."/>
            <person name="Drillich M."/>
            <person name="Kaempfer P."/>
            <person name="Busse H.-J."/>
            <person name="Ehling-Schulz M."/>
        </authorList>
    </citation>
    <scope>NUCLEOTIDE SEQUENCE [LARGE SCALE GENOMIC DNA]</scope>
    <source>
        <strain evidence="1 2">LMM-1653</strain>
    </source>
</reference>